<dbReference type="EMBL" id="QLMJ01000027">
    <property type="protein sequence ID" value="RAK26439.1"/>
    <property type="molecule type" value="Genomic_DNA"/>
</dbReference>
<name>A0A327YYD4_9ACTN</name>
<dbReference type="GO" id="GO:0016829">
    <property type="term" value="F:lyase activity"/>
    <property type="evidence" value="ECO:0007669"/>
    <property type="project" value="UniProtKB-KW"/>
</dbReference>
<comment type="caution">
    <text evidence="2">The sequence shown here is derived from an EMBL/GenBank/DDBJ whole genome shotgun (WGS) entry which is preliminary data.</text>
</comment>
<dbReference type="Gene3D" id="3.10.180.10">
    <property type="entry name" value="2,3-Dihydroxybiphenyl 1,2-Dioxygenase, domain 1"/>
    <property type="match status" value="1"/>
</dbReference>
<gene>
    <name evidence="2" type="ORF">B0I29_12729</name>
</gene>
<protein>
    <submittedName>
        <fullName evidence="2">Putative enzyme related to lactoylglutathione lyase</fullName>
    </submittedName>
</protein>
<dbReference type="Proteomes" id="UP000249341">
    <property type="component" value="Unassembled WGS sequence"/>
</dbReference>
<dbReference type="InterPro" id="IPR004360">
    <property type="entry name" value="Glyas_Fos-R_dOase_dom"/>
</dbReference>
<evidence type="ECO:0000313" key="3">
    <source>
        <dbReference type="Proteomes" id="UP000249341"/>
    </source>
</evidence>
<dbReference type="AlphaFoldDB" id="A0A327YYD4"/>
<feature type="domain" description="VOC" evidence="1">
    <location>
        <begin position="16"/>
        <end position="127"/>
    </location>
</feature>
<dbReference type="SUPFAM" id="SSF54593">
    <property type="entry name" value="Glyoxalase/Bleomycin resistance protein/Dihydroxybiphenyl dioxygenase"/>
    <property type="match status" value="1"/>
</dbReference>
<dbReference type="RefSeq" id="WP_181558234.1">
    <property type="nucleotide sequence ID" value="NZ_JACHWI010000006.1"/>
</dbReference>
<accession>A0A327YYD4</accession>
<evidence type="ECO:0000313" key="2">
    <source>
        <dbReference type="EMBL" id="RAK26439.1"/>
    </source>
</evidence>
<proteinExistence type="predicted"/>
<keyword evidence="2" id="KW-0456">Lyase</keyword>
<dbReference type="PROSITE" id="PS51819">
    <property type="entry name" value="VOC"/>
    <property type="match status" value="1"/>
</dbReference>
<dbReference type="InterPro" id="IPR029068">
    <property type="entry name" value="Glyas_Bleomycin-R_OHBP_Dase"/>
</dbReference>
<sequence length="136" mass="14411">MSANEVSHPMTGPFTTVADVFCFVPDLAAATAWYTDRLGAPPTLRATQLARFDLGGTSLTLHSFDEFNTGGPAGCVAYWDVADVDAVTAAWVAHGATAHRGPKTIMTGERLCQLLDPFGNLIGIRQAPLPHDRVSG</sequence>
<dbReference type="Pfam" id="PF00903">
    <property type="entry name" value="Glyoxalase"/>
    <property type="match status" value="1"/>
</dbReference>
<reference evidence="2 3" key="1">
    <citation type="submission" date="2018-06" db="EMBL/GenBank/DDBJ databases">
        <title>Genomic Encyclopedia of Type Strains, Phase III (KMG-III): the genomes of soil and plant-associated and newly described type strains.</title>
        <authorList>
            <person name="Whitman W."/>
        </authorList>
    </citation>
    <scope>NUCLEOTIDE SEQUENCE [LARGE SCALE GENOMIC DNA]</scope>
    <source>
        <strain evidence="2 3">CGMCC 4.7090</strain>
    </source>
</reference>
<dbReference type="InterPro" id="IPR037523">
    <property type="entry name" value="VOC_core"/>
</dbReference>
<organism evidence="2 3">
    <name type="scientific">Actinoplanes lutulentus</name>
    <dbReference type="NCBI Taxonomy" id="1287878"/>
    <lineage>
        <taxon>Bacteria</taxon>
        <taxon>Bacillati</taxon>
        <taxon>Actinomycetota</taxon>
        <taxon>Actinomycetes</taxon>
        <taxon>Micromonosporales</taxon>
        <taxon>Micromonosporaceae</taxon>
        <taxon>Actinoplanes</taxon>
    </lineage>
</organism>
<evidence type="ECO:0000259" key="1">
    <source>
        <dbReference type="PROSITE" id="PS51819"/>
    </source>
</evidence>
<keyword evidence="3" id="KW-1185">Reference proteome</keyword>